<organism evidence="2 3">
    <name type="scientific">Paenibacillus whitsoniae</name>
    <dbReference type="NCBI Taxonomy" id="2496558"/>
    <lineage>
        <taxon>Bacteria</taxon>
        <taxon>Bacillati</taxon>
        <taxon>Bacillota</taxon>
        <taxon>Bacilli</taxon>
        <taxon>Bacillales</taxon>
        <taxon>Paenibacillaceae</taxon>
        <taxon>Paenibacillus</taxon>
    </lineage>
</organism>
<evidence type="ECO:0000313" key="3">
    <source>
        <dbReference type="Proteomes" id="UP000276128"/>
    </source>
</evidence>
<dbReference type="RefSeq" id="WP_126139405.1">
    <property type="nucleotide sequence ID" value="NZ_RXHU01000006.1"/>
</dbReference>
<dbReference type="AlphaFoldDB" id="A0A3S0AFC1"/>
<dbReference type="OrthoDB" id="2589718at2"/>
<keyword evidence="1" id="KW-0812">Transmembrane</keyword>
<reference evidence="2 3" key="1">
    <citation type="submission" date="2018-12" db="EMBL/GenBank/DDBJ databases">
        <title>Bacillus ochoae sp. nov., Paenibacillus whitsoniae sp. nov., Paenibacillus spiritus sp. nov. Isolated from the Mars Exploration Rover during spacecraft assembly.</title>
        <authorList>
            <person name="Seuylemezian A."/>
            <person name="Vaishampayan P."/>
        </authorList>
    </citation>
    <scope>NUCLEOTIDE SEQUENCE [LARGE SCALE GENOMIC DNA]</scope>
    <source>
        <strain evidence="2 3">MER 54</strain>
    </source>
</reference>
<dbReference type="EMBL" id="RXHU01000006">
    <property type="protein sequence ID" value="RTE11593.1"/>
    <property type="molecule type" value="Genomic_DNA"/>
</dbReference>
<gene>
    <name evidence="2" type="ORF">EJQ19_01290</name>
</gene>
<feature type="transmembrane region" description="Helical" evidence="1">
    <location>
        <begin position="9"/>
        <end position="33"/>
    </location>
</feature>
<dbReference type="Proteomes" id="UP000276128">
    <property type="component" value="Unassembled WGS sequence"/>
</dbReference>
<sequence>MKAKGTKQVFITFGFLSAITVIVLWATGLFGLWSCGMSFIANNTKDFTDKNGHFVEGKYSLKVNLSDLENNIGEEIYNDGDHRIFVSWFQRTHENGYEIEFRSSGKYSLAAASLISGVRHETNSDNSFTMITTAKMTVDYEGKTYIANATGQCGLNYKDGDCFSFIFFLDDEQHENNPIEHAGIVELIIADLYKNIWRKK</sequence>
<name>A0A3S0AFC1_9BACL</name>
<accession>A0A3S0AFC1</accession>
<evidence type="ECO:0000256" key="1">
    <source>
        <dbReference type="SAM" id="Phobius"/>
    </source>
</evidence>
<proteinExistence type="predicted"/>
<comment type="caution">
    <text evidence="2">The sequence shown here is derived from an EMBL/GenBank/DDBJ whole genome shotgun (WGS) entry which is preliminary data.</text>
</comment>
<keyword evidence="1" id="KW-1133">Transmembrane helix</keyword>
<protein>
    <submittedName>
        <fullName evidence="2">Uncharacterized protein</fullName>
    </submittedName>
</protein>
<evidence type="ECO:0000313" key="2">
    <source>
        <dbReference type="EMBL" id="RTE11593.1"/>
    </source>
</evidence>
<keyword evidence="1" id="KW-0472">Membrane</keyword>
<keyword evidence="3" id="KW-1185">Reference proteome</keyword>